<proteinExistence type="predicted"/>
<evidence type="ECO:0000313" key="2">
    <source>
        <dbReference type="Proteomes" id="UP001287356"/>
    </source>
</evidence>
<organism evidence="1 2">
    <name type="scientific">Lasiosphaeria ovina</name>
    <dbReference type="NCBI Taxonomy" id="92902"/>
    <lineage>
        <taxon>Eukaryota</taxon>
        <taxon>Fungi</taxon>
        <taxon>Dikarya</taxon>
        <taxon>Ascomycota</taxon>
        <taxon>Pezizomycotina</taxon>
        <taxon>Sordariomycetes</taxon>
        <taxon>Sordariomycetidae</taxon>
        <taxon>Sordariales</taxon>
        <taxon>Lasiosphaeriaceae</taxon>
        <taxon>Lasiosphaeria</taxon>
    </lineage>
</organism>
<dbReference type="Proteomes" id="UP001287356">
    <property type="component" value="Unassembled WGS sequence"/>
</dbReference>
<keyword evidence="2" id="KW-1185">Reference proteome</keyword>
<evidence type="ECO:0000313" key="1">
    <source>
        <dbReference type="EMBL" id="KAK3379162.1"/>
    </source>
</evidence>
<comment type="caution">
    <text evidence="1">The sequence shown here is derived from an EMBL/GenBank/DDBJ whole genome shotgun (WGS) entry which is preliminary data.</text>
</comment>
<reference evidence="1" key="2">
    <citation type="submission" date="2023-06" db="EMBL/GenBank/DDBJ databases">
        <authorList>
            <consortium name="Lawrence Berkeley National Laboratory"/>
            <person name="Haridas S."/>
            <person name="Hensen N."/>
            <person name="Bonometti L."/>
            <person name="Westerberg I."/>
            <person name="Brannstrom I.O."/>
            <person name="Guillou S."/>
            <person name="Cros-Aarteil S."/>
            <person name="Calhoun S."/>
            <person name="Kuo A."/>
            <person name="Mondo S."/>
            <person name="Pangilinan J."/>
            <person name="Riley R."/>
            <person name="Labutti K."/>
            <person name="Andreopoulos B."/>
            <person name="Lipzen A."/>
            <person name="Chen C."/>
            <person name="Yanf M."/>
            <person name="Daum C."/>
            <person name="Ng V."/>
            <person name="Clum A."/>
            <person name="Steindorff A."/>
            <person name="Ohm R."/>
            <person name="Martin F."/>
            <person name="Silar P."/>
            <person name="Natvig D."/>
            <person name="Lalanne C."/>
            <person name="Gautier V."/>
            <person name="Ament-Velasquez S.L."/>
            <person name="Kruys A."/>
            <person name="Hutchinson M.I."/>
            <person name="Powell A.J."/>
            <person name="Barry K."/>
            <person name="Miller A.N."/>
            <person name="Grigoriev I.V."/>
            <person name="Debuchy R."/>
            <person name="Gladieux P."/>
            <person name="Thoren M.H."/>
            <person name="Johannesson H."/>
        </authorList>
    </citation>
    <scope>NUCLEOTIDE SEQUENCE</scope>
    <source>
        <strain evidence="1">CBS 958.72</strain>
    </source>
</reference>
<dbReference type="AlphaFoldDB" id="A0AAE0KMZ0"/>
<reference evidence="1" key="1">
    <citation type="journal article" date="2023" name="Mol. Phylogenet. Evol.">
        <title>Genome-scale phylogeny and comparative genomics of the fungal order Sordariales.</title>
        <authorList>
            <person name="Hensen N."/>
            <person name="Bonometti L."/>
            <person name="Westerberg I."/>
            <person name="Brannstrom I.O."/>
            <person name="Guillou S."/>
            <person name="Cros-Aarteil S."/>
            <person name="Calhoun S."/>
            <person name="Haridas S."/>
            <person name="Kuo A."/>
            <person name="Mondo S."/>
            <person name="Pangilinan J."/>
            <person name="Riley R."/>
            <person name="LaButti K."/>
            <person name="Andreopoulos B."/>
            <person name="Lipzen A."/>
            <person name="Chen C."/>
            <person name="Yan M."/>
            <person name="Daum C."/>
            <person name="Ng V."/>
            <person name="Clum A."/>
            <person name="Steindorff A."/>
            <person name="Ohm R.A."/>
            <person name="Martin F."/>
            <person name="Silar P."/>
            <person name="Natvig D.O."/>
            <person name="Lalanne C."/>
            <person name="Gautier V."/>
            <person name="Ament-Velasquez S.L."/>
            <person name="Kruys A."/>
            <person name="Hutchinson M.I."/>
            <person name="Powell A.J."/>
            <person name="Barry K."/>
            <person name="Miller A.N."/>
            <person name="Grigoriev I.V."/>
            <person name="Debuchy R."/>
            <person name="Gladieux P."/>
            <person name="Hiltunen Thoren M."/>
            <person name="Johannesson H."/>
        </authorList>
    </citation>
    <scope>NUCLEOTIDE SEQUENCE</scope>
    <source>
        <strain evidence="1">CBS 958.72</strain>
    </source>
</reference>
<name>A0AAE0KMZ0_9PEZI</name>
<dbReference type="EMBL" id="JAULSN010000002">
    <property type="protein sequence ID" value="KAK3379162.1"/>
    <property type="molecule type" value="Genomic_DNA"/>
</dbReference>
<gene>
    <name evidence="1" type="ORF">B0T24DRAFT_610864</name>
</gene>
<protein>
    <submittedName>
        <fullName evidence="1">Uncharacterized protein</fullName>
    </submittedName>
</protein>
<sequence>MPWKPPRNKILYVPWYVRGGVPLLLFWPSGQARSKGVLFCPSRPPNLTFLTREPHRNGIRSMDRFCGPCVFLVLCCRLLSL</sequence>
<accession>A0AAE0KMZ0</accession>